<evidence type="ECO:0000256" key="2">
    <source>
        <dbReference type="ARBA" id="ARBA00022771"/>
    </source>
</evidence>
<accession>A0ABN7RU63</accession>
<protein>
    <submittedName>
        <fullName evidence="6">Oidioi.mRNA.OKI2018_I69.PAR.g11117.t1.cds</fullName>
    </submittedName>
</protein>
<proteinExistence type="predicted"/>
<dbReference type="Pfam" id="PF05180">
    <property type="entry name" value="zf-DNL"/>
    <property type="match status" value="1"/>
</dbReference>
<evidence type="ECO:0000256" key="4">
    <source>
        <dbReference type="PROSITE-ProRule" id="PRU00834"/>
    </source>
</evidence>
<name>A0ABN7RU63_OIKDI</name>
<evidence type="ECO:0000313" key="6">
    <source>
        <dbReference type="EMBL" id="CAG5086128.1"/>
    </source>
</evidence>
<evidence type="ECO:0000256" key="1">
    <source>
        <dbReference type="ARBA" id="ARBA00022723"/>
    </source>
</evidence>
<organism evidence="6 7">
    <name type="scientific">Oikopleura dioica</name>
    <name type="common">Tunicate</name>
    <dbReference type="NCBI Taxonomy" id="34765"/>
    <lineage>
        <taxon>Eukaryota</taxon>
        <taxon>Metazoa</taxon>
        <taxon>Chordata</taxon>
        <taxon>Tunicata</taxon>
        <taxon>Appendicularia</taxon>
        <taxon>Copelata</taxon>
        <taxon>Oikopleuridae</taxon>
        <taxon>Oikopleura</taxon>
    </lineage>
</organism>
<reference evidence="6 7" key="1">
    <citation type="submission" date="2021-04" db="EMBL/GenBank/DDBJ databases">
        <authorList>
            <person name="Bliznina A."/>
        </authorList>
    </citation>
    <scope>NUCLEOTIDE SEQUENCE [LARGE SCALE GENOMIC DNA]</scope>
</reference>
<evidence type="ECO:0000259" key="5">
    <source>
        <dbReference type="PROSITE" id="PS51501"/>
    </source>
</evidence>
<dbReference type="PANTHER" id="PTHR20922">
    <property type="entry name" value="DNL-TYPE ZINC FINGER PROTEIN"/>
    <property type="match status" value="1"/>
</dbReference>
<dbReference type="PROSITE" id="PS51501">
    <property type="entry name" value="ZF_DNL"/>
    <property type="match status" value="1"/>
</dbReference>
<dbReference type="PANTHER" id="PTHR20922:SF13">
    <property type="entry name" value="DNL-TYPE ZINC FINGER PROTEIN"/>
    <property type="match status" value="1"/>
</dbReference>
<evidence type="ECO:0000313" key="7">
    <source>
        <dbReference type="Proteomes" id="UP001158576"/>
    </source>
</evidence>
<keyword evidence="1" id="KW-0479">Metal-binding</keyword>
<dbReference type="InterPro" id="IPR024158">
    <property type="entry name" value="Mt_import_TIM15"/>
</dbReference>
<keyword evidence="3" id="KW-0862">Zinc</keyword>
<keyword evidence="7" id="KW-1185">Reference proteome</keyword>
<dbReference type="Proteomes" id="UP001158576">
    <property type="component" value="Chromosome PAR"/>
</dbReference>
<keyword evidence="2 4" id="KW-0863">Zinc-finger</keyword>
<dbReference type="EMBL" id="OU015568">
    <property type="protein sequence ID" value="CAG5086128.1"/>
    <property type="molecule type" value="Genomic_DNA"/>
</dbReference>
<gene>
    <name evidence="6" type="ORF">OKIOD_LOCUS2675</name>
</gene>
<dbReference type="InterPro" id="IPR007853">
    <property type="entry name" value="Znf_DNL-typ"/>
</dbReference>
<feature type="domain" description="DNL-type" evidence="5">
    <location>
        <begin position="44"/>
        <end position="147"/>
    </location>
</feature>
<evidence type="ECO:0000256" key="3">
    <source>
        <dbReference type="ARBA" id="ARBA00022833"/>
    </source>
</evidence>
<sequence length="147" mass="16846">MNQIRRTLSRSLCSRIAGRKNFGVLSTNWNFGPKRDFWRNASVKIEPRYNLVFTCTAKIEGENGEIRECGHRSNHEISKKAYHETVVIVRCPECKNNHIIADNLGWFSDLEGATNIEEILEKKGEEVIKLQIGDEILSTEDVKKLIS</sequence>